<dbReference type="AlphaFoldDB" id="A0A6I6JZ08"/>
<keyword evidence="2" id="KW-1185">Reference proteome</keyword>
<evidence type="ECO:0000313" key="1">
    <source>
        <dbReference type="EMBL" id="QGY45432.1"/>
    </source>
</evidence>
<name>A0A6I6JZ08_9BACT</name>
<dbReference type="Proteomes" id="UP000428260">
    <property type="component" value="Chromosome"/>
</dbReference>
<gene>
    <name evidence="1" type="ORF">GM418_17660</name>
</gene>
<accession>A0A6I6JZ08</accession>
<protein>
    <submittedName>
        <fullName evidence="1">Uncharacterized protein</fullName>
    </submittedName>
</protein>
<proteinExistence type="predicted"/>
<sequence>MKKLLFAFLACLTFVSCDKDDSMDFVEVDFVLKNSLLWNIGHDYYVSGIDESGNAFDGTEQYINYYNYLLQSQKVKSGSTLTLYRDSSILWTSDPIEESCCITYHDSAYDDWYDVE</sequence>
<dbReference type="EMBL" id="CP046401">
    <property type="protein sequence ID" value="QGY45432.1"/>
    <property type="molecule type" value="Genomic_DNA"/>
</dbReference>
<evidence type="ECO:0000313" key="2">
    <source>
        <dbReference type="Proteomes" id="UP000428260"/>
    </source>
</evidence>
<organism evidence="1 2">
    <name type="scientific">Maribellus comscasis</name>
    <dbReference type="NCBI Taxonomy" id="2681766"/>
    <lineage>
        <taxon>Bacteria</taxon>
        <taxon>Pseudomonadati</taxon>
        <taxon>Bacteroidota</taxon>
        <taxon>Bacteroidia</taxon>
        <taxon>Marinilabiliales</taxon>
        <taxon>Prolixibacteraceae</taxon>
        <taxon>Maribellus</taxon>
    </lineage>
</organism>
<dbReference type="PROSITE" id="PS51257">
    <property type="entry name" value="PROKAR_LIPOPROTEIN"/>
    <property type="match status" value="1"/>
</dbReference>
<reference evidence="1 2" key="1">
    <citation type="submission" date="2019-11" db="EMBL/GenBank/DDBJ databases">
        <authorList>
            <person name="Zheng R.K."/>
            <person name="Sun C.M."/>
        </authorList>
    </citation>
    <scope>NUCLEOTIDE SEQUENCE [LARGE SCALE GENOMIC DNA]</scope>
    <source>
        <strain evidence="1 2">WC007</strain>
    </source>
</reference>
<dbReference type="KEGG" id="mcos:GM418_17660"/>
<dbReference type="RefSeq" id="WP_158868575.1">
    <property type="nucleotide sequence ID" value="NZ_CP046401.1"/>
</dbReference>